<keyword evidence="2" id="KW-1133">Transmembrane helix</keyword>
<protein>
    <submittedName>
        <fullName evidence="3">Uncharacterized protein</fullName>
    </submittedName>
</protein>
<feature type="transmembrane region" description="Helical" evidence="2">
    <location>
        <begin position="119"/>
        <end position="136"/>
    </location>
</feature>
<feature type="region of interest" description="Disordered" evidence="1">
    <location>
        <begin position="1"/>
        <end position="81"/>
    </location>
</feature>
<feature type="transmembrane region" description="Helical" evidence="2">
    <location>
        <begin position="85"/>
        <end position="113"/>
    </location>
</feature>
<feature type="compositionally biased region" description="Basic and acidic residues" evidence="1">
    <location>
        <begin position="63"/>
        <end position="81"/>
    </location>
</feature>
<keyword evidence="2" id="KW-0812">Transmembrane</keyword>
<dbReference type="AlphaFoldDB" id="A0AAN6YM69"/>
<feature type="compositionally biased region" description="Polar residues" evidence="1">
    <location>
        <begin position="40"/>
        <end position="59"/>
    </location>
</feature>
<dbReference type="EMBL" id="MU858045">
    <property type="protein sequence ID" value="KAK4220370.1"/>
    <property type="molecule type" value="Genomic_DNA"/>
</dbReference>
<organism evidence="3 4">
    <name type="scientific">Rhypophila decipiens</name>
    <dbReference type="NCBI Taxonomy" id="261697"/>
    <lineage>
        <taxon>Eukaryota</taxon>
        <taxon>Fungi</taxon>
        <taxon>Dikarya</taxon>
        <taxon>Ascomycota</taxon>
        <taxon>Pezizomycotina</taxon>
        <taxon>Sordariomycetes</taxon>
        <taxon>Sordariomycetidae</taxon>
        <taxon>Sordariales</taxon>
        <taxon>Naviculisporaceae</taxon>
        <taxon>Rhypophila</taxon>
    </lineage>
</organism>
<keyword evidence="4" id="KW-1185">Reference proteome</keyword>
<reference evidence="3" key="1">
    <citation type="journal article" date="2023" name="Mol. Phylogenet. Evol.">
        <title>Genome-scale phylogeny and comparative genomics of the fungal order Sordariales.</title>
        <authorList>
            <person name="Hensen N."/>
            <person name="Bonometti L."/>
            <person name="Westerberg I."/>
            <person name="Brannstrom I.O."/>
            <person name="Guillou S."/>
            <person name="Cros-Aarteil S."/>
            <person name="Calhoun S."/>
            <person name="Haridas S."/>
            <person name="Kuo A."/>
            <person name="Mondo S."/>
            <person name="Pangilinan J."/>
            <person name="Riley R."/>
            <person name="LaButti K."/>
            <person name="Andreopoulos B."/>
            <person name="Lipzen A."/>
            <person name="Chen C."/>
            <person name="Yan M."/>
            <person name="Daum C."/>
            <person name="Ng V."/>
            <person name="Clum A."/>
            <person name="Steindorff A."/>
            <person name="Ohm R.A."/>
            <person name="Martin F."/>
            <person name="Silar P."/>
            <person name="Natvig D.O."/>
            <person name="Lalanne C."/>
            <person name="Gautier V."/>
            <person name="Ament-Velasquez S.L."/>
            <person name="Kruys A."/>
            <person name="Hutchinson M.I."/>
            <person name="Powell A.J."/>
            <person name="Barry K."/>
            <person name="Miller A.N."/>
            <person name="Grigoriev I.V."/>
            <person name="Debuchy R."/>
            <person name="Gladieux P."/>
            <person name="Hiltunen Thoren M."/>
            <person name="Johannesson H."/>
        </authorList>
    </citation>
    <scope>NUCLEOTIDE SEQUENCE</scope>
    <source>
        <strain evidence="3">PSN293</strain>
    </source>
</reference>
<evidence type="ECO:0000256" key="2">
    <source>
        <dbReference type="SAM" id="Phobius"/>
    </source>
</evidence>
<gene>
    <name evidence="3" type="ORF">QBC37DRAFT_367377</name>
</gene>
<accession>A0AAN6YM69</accession>
<reference evidence="3" key="2">
    <citation type="submission" date="2023-05" db="EMBL/GenBank/DDBJ databases">
        <authorList>
            <consortium name="Lawrence Berkeley National Laboratory"/>
            <person name="Steindorff A."/>
            <person name="Hensen N."/>
            <person name="Bonometti L."/>
            <person name="Westerberg I."/>
            <person name="Brannstrom I.O."/>
            <person name="Guillou S."/>
            <person name="Cros-Aarteil S."/>
            <person name="Calhoun S."/>
            <person name="Haridas S."/>
            <person name="Kuo A."/>
            <person name="Mondo S."/>
            <person name="Pangilinan J."/>
            <person name="Riley R."/>
            <person name="Labutti K."/>
            <person name="Andreopoulos B."/>
            <person name="Lipzen A."/>
            <person name="Chen C."/>
            <person name="Yanf M."/>
            <person name="Daum C."/>
            <person name="Ng V."/>
            <person name="Clum A."/>
            <person name="Ohm R."/>
            <person name="Martin F."/>
            <person name="Silar P."/>
            <person name="Natvig D."/>
            <person name="Lalanne C."/>
            <person name="Gautier V."/>
            <person name="Ament-Velasquez S.L."/>
            <person name="Kruys A."/>
            <person name="Hutchinson M.I."/>
            <person name="Powell A.J."/>
            <person name="Barry K."/>
            <person name="Miller A.N."/>
            <person name="Grigoriev I.V."/>
            <person name="Debuchy R."/>
            <person name="Gladieux P."/>
            <person name="Thoren M.H."/>
            <person name="Johannesson H."/>
        </authorList>
    </citation>
    <scope>NUCLEOTIDE SEQUENCE</scope>
    <source>
        <strain evidence="3">PSN293</strain>
    </source>
</reference>
<sequence>MVSPMKPGQANQRMTTRDADRNMPMTPGCPRNRNPRDSISGRNTRNTRNPAASTATDGGNANREPRARTQQPESKKTWKERNPEATLFMGVFAGAVFGVPLVAIFLSSFLFVVILNIRFAWNLVAAGVVAAWKWGFEFR</sequence>
<comment type="caution">
    <text evidence="3">The sequence shown here is derived from an EMBL/GenBank/DDBJ whole genome shotgun (WGS) entry which is preliminary data.</text>
</comment>
<keyword evidence="2" id="KW-0472">Membrane</keyword>
<name>A0AAN6YM69_9PEZI</name>
<proteinExistence type="predicted"/>
<evidence type="ECO:0000256" key="1">
    <source>
        <dbReference type="SAM" id="MobiDB-lite"/>
    </source>
</evidence>
<evidence type="ECO:0000313" key="4">
    <source>
        <dbReference type="Proteomes" id="UP001301769"/>
    </source>
</evidence>
<evidence type="ECO:0000313" key="3">
    <source>
        <dbReference type="EMBL" id="KAK4220370.1"/>
    </source>
</evidence>
<dbReference type="Proteomes" id="UP001301769">
    <property type="component" value="Unassembled WGS sequence"/>
</dbReference>